<organism evidence="2 3">
    <name type="scientific">Sphingobacterium daejeonense</name>
    <dbReference type="NCBI Taxonomy" id="371142"/>
    <lineage>
        <taxon>Bacteria</taxon>
        <taxon>Pseudomonadati</taxon>
        <taxon>Bacteroidota</taxon>
        <taxon>Sphingobacteriia</taxon>
        <taxon>Sphingobacteriales</taxon>
        <taxon>Sphingobacteriaceae</taxon>
        <taxon>Sphingobacterium</taxon>
    </lineage>
</organism>
<proteinExistence type="predicted"/>
<evidence type="ECO:0000313" key="3">
    <source>
        <dbReference type="Proteomes" id="UP001597205"/>
    </source>
</evidence>
<evidence type="ECO:0000313" key="2">
    <source>
        <dbReference type="EMBL" id="MFD1166825.1"/>
    </source>
</evidence>
<keyword evidence="3" id="KW-1185">Reference proteome</keyword>
<dbReference type="Pfam" id="PF12146">
    <property type="entry name" value="Hydrolase_4"/>
    <property type="match status" value="1"/>
</dbReference>
<dbReference type="InterPro" id="IPR022742">
    <property type="entry name" value="Hydrolase_4"/>
</dbReference>
<dbReference type="Proteomes" id="UP001597205">
    <property type="component" value="Unassembled WGS sequence"/>
</dbReference>
<comment type="caution">
    <text evidence="2">The sequence shown here is derived from an EMBL/GenBank/DDBJ whole genome shotgun (WGS) entry which is preliminary data.</text>
</comment>
<sequence length="314" mass="35721">MAIKNSSFHQVKFDNTSLDIFYNLYLPDSDYLRGTIIILHGMQEHSGRYHEFADFLSNSGFAVLTYDHPGHGKTAKEKDDLGFFHANQPGELMIHTGIVMSEFLNGKHPELPHFIIGHSLGSFVTRNVVQRIGEQFHGVVLIGTGHAMKGSALGTMFLGLLNKVVPKTRSRFMNDKFGEINNRKFKDEANHENLNWLSLSKENRDSYLSDELSGIDFTDNAFYGAAQLMLWSSGSGWYKKVPNKLPFLLISGEDDPIGDFGKGVITSAEELIKHGNKDIKYHLYPKLRHEILNEDIKEEVYKEILKWIEDRMGR</sequence>
<dbReference type="RefSeq" id="WP_380897773.1">
    <property type="nucleotide sequence ID" value="NZ_JBHTKY010000024.1"/>
</dbReference>
<dbReference type="InterPro" id="IPR051044">
    <property type="entry name" value="MAG_DAG_Lipase"/>
</dbReference>
<dbReference type="EMBL" id="JBHTKY010000024">
    <property type="protein sequence ID" value="MFD1166825.1"/>
    <property type="molecule type" value="Genomic_DNA"/>
</dbReference>
<dbReference type="PANTHER" id="PTHR11614">
    <property type="entry name" value="PHOSPHOLIPASE-RELATED"/>
    <property type="match status" value="1"/>
</dbReference>
<reference evidence="3" key="1">
    <citation type="journal article" date="2019" name="Int. J. Syst. Evol. Microbiol.">
        <title>The Global Catalogue of Microorganisms (GCM) 10K type strain sequencing project: providing services to taxonomists for standard genome sequencing and annotation.</title>
        <authorList>
            <consortium name="The Broad Institute Genomics Platform"/>
            <consortium name="The Broad Institute Genome Sequencing Center for Infectious Disease"/>
            <person name="Wu L."/>
            <person name="Ma J."/>
        </authorList>
    </citation>
    <scope>NUCLEOTIDE SEQUENCE [LARGE SCALE GENOMIC DNA]</scope>
    <source>
        <strain evidence="3">CCUG 52468</strain>
    </source>
</reference>
<gene>
    <name evidence="2" type="ORF">ACFQ2C_14550</name>
</gene>
<name>A0ABW3RP28_9SPHI</name>
<evidence type="ECO:0000259" key="1">
    <source>
        <dbReference type="Pfam" id="PF12146"/>
    </source>
</evidence>
<dbReference type="SUPFAM" id="SSF53474">
    <property type="entry name" value="alpha/beta-Hydrolases"/>
    <property type="match status" value="1"/>
</dbReference>
<dbReference type="Gene3D" id="3.40.50.1820">
    <property type="entry name" value="alpha/beta hydrolase"/>
    <property type="match status" value="1"/>
</dbReference>
<dbReference type="GO" id="GO:0016787">
    <property type="term" value="F:hydrolase activity"/>
    <property type="evidence" value="ECO:0007669"/>
    <property type="project" value="UniProtKB-KW"/>
</dbReference>
<protein>
    <submittedName>
        <fullName evidence="2">Alpha/beta fold hydrolase</fullName>
    </submittedName>
</protein>
<keyword evidence="2" id="KW-0378">Hydrolase</keyword>
<feature type="domain" description="Serine aminopeptidase S33" evidence="1">
    <location>
        <begin position="33"/>
        <end position="294"/>
    </location>
</feature>
<dbReference type="InterPro" id="IPR029058">
    <property type="entry name" value="AB_hydrolase_fold"/>
</dbReference>
<accession>A0ABW3RP28</accession>